<evidence type="ECO:0000256" key="4">
    <source>
        <dbReference type="ARBA" id="ARBA00023136"/>
    </source>
</evidence>
<keyword evidence="8" id="KW-1185">Reference proteome</keyword>
<dbReference type="Pfam" id="PF07690">
    <property type="entry name" value="MFS_1"/>
    <property type="match status" value="1"/>
</dbReference>
<evidence type="ECO:0000256" key="6">
    <source>
        <dbReference type="SAM" id="Phobius"/>
    </source>
</evidence>
<dbReference type="SUPFAM" id="SSF103473">
    <property type="entry name" value="MFS general substrate transporter"/>
    <property type="match status" value="1"/>
</dbReference>
<dbReference type="CDD" id="cd17393">
    <property type="entry name" value="MFS_MosC_like"/>
    <property type="match status" value="1"/>
</dbReference>
<keyword evidence="3 6" id="KW-1133">Transmembrane helix</keyword>
<organism evidence="7 8">
    <name type="scientific">Streptomyces armeniacus</name>
    <dbReference type="NCBI Taxonomy" id="83291"/>
    <lineage>
        <taxon>Bacteria</taxon>
        <taxon>Bacillati</taxon>
        <taxon>Actinomycetota</taxon>
        <taxon>Actinomycetes</taxon>
        <taxon>Kitasatosporales</taxon>
        <taxon>Streptomycetaceae</taxon>
        <taxon>Streptomyces</taxon>
    </lineage>
</organism>
<dbReference type="GO" id="GO:0016020">
    <property type="term" value="C:membrane"/>
    <property type="evidence" value="ECO:0007669"/>
    <property type="project" value="UniProtKB-SubCell"/>
</dbReference>
<feature type="transmembrane region" description="Helical" evidence="6">
    <location>
        <begin position="94"/>
        <end position="111"/>
    </location>
</feature>
<feature type="region of interest" description="Disordered" evidence="5">
    <location>
        <begin position="440"/>
        <end position="479"/>
    </location>
</feature>
<keyword evidence="2 6" id="KW-0812">Transmembrane</keyword>
<sequence>MGRGRDYALGVNIKAPPPPAPDPVARRARAGVFGYFVINGFVMGMWASGLPALDDRLGLGPARLGSVLLLVSGGALASMLIAGRLVDTWSSARVCRAAGPVSAAVLLGPALAGSYAWLTVLAVLFGLGVGIIEVAMNAHSVEVEHRYGRPIVSAFHGVWSLGGAAAGGLTTVGLKAGADGRVLLIAVALAVPLAFLPAARALLPPAEGKATEGKATEGKAAKGEPETEAETEAETDSADVGNGTALRWGLVTLLGIVAFAGHMSEGAAMDWAALHARWVLDVDPAIAPLAYMVFAVAMTTVRLLGDPVRARLGAVRTIQLAGLHATAGYVLILTAPFVPEPLRVACAWTGWAFAGIGLATVVPVLFSTVGASGGAVGRALALVTACGYTGLLLGPAVLGYVAEHTSLRVALVIPAVMAFLVTAVGSPAVRRLLAVRPSRTVRTGGGDDDPTGVDDDRTGADAHRTGVDDDRMPTADGQR</sequence>
<dbReference type="Proteomes" id="UP000254425">
    <property type="component" value="Chromosome"/>
</dbReference>
<feature type="transmembrane region" description="Helical" evidence="6">
    <location>
        <begin position="245"/>
        <end position="264"/>
    </location>
</feature>
<feature type="transmembrane region" description="Helical" evidence="6">
    <location>
        <begin position="150"/>
        <end position="170"/>
    </location>
</feature>
<protein>
    <submittedName>
        <fullName evidence="7">MFS transporter</fullName>
    </submittedName>
</protein>
<evidence type="ECO:0000256" key="3">
    <source>
        <dbReference type="ARBA" id="ARBA00022989"/>
    </source>
</evidence>
<feature type="transmembrane region" description="Helical" evidence="6">
    <location>
        <begin position="117"/>
        <end position="138"/>
    </location>
</feature>
<feature type="transmembrane region" description="Helical" evidence="6">
    <location>
        <begin position="284"/>
        <end position="305"/>
    </location>
</feature>
<feature type="transmembrane region" description="Helical" evidence="6">
    <location>
        <begin position="317"/>
        <end position="338"/>
    </location>
</feature>
<evidence type="ECO:0000256" key="5">
    <source>
        <dbReference type="SAM" id="MobiDB-lite"/>
    </source>
</evidence>
<feature type="compositionally biased region" description="Basic and acidic residues" evidence="5">
    <location>
        <begin position="454"/>
        <end position="479"/>
    </location>
</feature>
<reference evidence="7 8" key="1">
    <citation type="submission" date="2018-07" db="EMBL/GenBank/DDBJ databases">
        <title>Draft genome of the type strain Streptomyces armeniacus ATCC 15676.</title>
        <authorList>
            <person name="Labana P."/>
            <person name="Gosse J.T."/>
            <person name="Boddy C.N."/>
        </authorList>
    </citation>
    <scope>NUCLEOTIDE SEQUENCE [LARGE SCALE GENOMIC DNA]</scope>
    <source>
        <strain evidence="7 8">ATCC 15676</strain>
    </source>
</reference>
<feature type="region of interest" description="Disordered" evidence="5">
    <location>
        <begin position="207"/>
        <end position="240"/>
    </location>
</feature>
<evidence type="ECO:0000313" key="7">
    <source>
        <dbReference type="EMBL" id="AXK34155.1"/>
    </source>
</evidence>
<evidence type="ECO:0000256" key="2">
    <source>
        <dbReference type="ARBA" id="ARBA00022692"/>
    </source>
</evidence>
<feature type="transmembrane region" description="Helical" evidence="6">
    <location>
        <begin position="407"/>
        <end position="429"/>
    </location>
</feature>
<name>A0A345XR89_9ACTN</name>
<proteinExistence type="predicted"/>
<dbReference type="InterPro" id="IPR036259">
    <property type="entry name" value="MFS_trans_sf"/>
</dbReference>
<feature type="transmembrane region" description="Helical" evidence="6">
    <location>
        <begin position="350"/>
        <end position="372"/>
    </location>
</feature>
<feature type="transmembrane region" description="Helical" evidence="6">
    <location>
        <begin position="64"/>
        <end position="82"/>
    </location>
</feature>
<dbReference type="InterPro" id="IPR011701">
    <property type="entry name" value="MFS"/>
</dbReference>
<dbReference type="PANTHER" id="PTHR23514:SF13">
    <property type="entry name" value="INNER MEMBRANE PROTEIN YBJJ"/>
    <property type="match status" value="1"/>
</dbReference>
<dbReference type="GO" id="GO:0022857">
    <property type="term" value="F:transmembrane transporter activity"/>
    <property type="evidence" value="ECO:0007669"/>
    <property type="project" value="InterPro"/>
</dbReference>
<dbReference type="Gene3D" id="1.20.1250.20">
    <property type="entry name" value="MFS general substrate transporter like domains"/>
    <property type="match status" value="2"/>
</dbReference>
<dbReference type="InterPro" id="IPR051788">
    <property type="entry name" value="MFS_Transporter"/>
</dbReference>
<evidence type="ECO:0000256" key="1">
    <source>
        <dbReference type="ARBA" id="ARBA00004141"/>
    </source>
</evidence>
<dbReference type="EMBL" id="CP031320">
    <property type="protein sequence ID" value="AXK34155.1"/>
    <property type="molecule type" value="Genomic_DNA"/>
</dbReference>
<dbReference type="PANTHER" id="PTHR23514">
    <property type="entry name" value="BYPASS OF STOP CODON PROTEIN 6"/>
    <property type="match status" value="1"/>
</dbReference>
<keyword evidence="4 6" id="KW-0472">Membrane</keyword>
<dbReference type="AlphaFoldDB" id="A0A345XR89"/>
<gene>
    <name evidence="7" type="ORF">DVA86_17350</name>
</gene>
<evidence type="ECO:0000313" key="8">
    <source>
        <dbReference type="Proteomes" id="UP000254425"/>
    </source>
</evidence>
<comment type="subcellular location">
    <subcellularLocation>
        <location evidence="1">Membrane</location>
        <topology evidence="1">Multi-pass membrane protein</topology>
    </subcellularLocation>
</comment>
<feature type="compositionally biased region" description="Acidic residues" evidence="5">
    <location>
        <begin position="226"/>
        <end position="237"/>
    </location>
</feature>
<feature type="transmembrane region" description="Helical" evidence="6">
    <location>
        <begin position="379"/>
        <end position="401"/>
    </location>
</feature>
<dbReference type="KEGG" id="sarm:DVA86_17350"/>
<feature type="transmembrane region" description="Helical" evidence="6">
    <location>
        <begin position="182"/>
        <end position="203"/>
    </location>
</feature>
<feature type="transmembrane region" description="Helical" evidence="6">
    <location>
        <begin position="32"/>
        <end position="52"/>
    </location>
</feature>
<feature type="compositionally biased region" description="Basic and acidic residues" evidence="5">
    <location>
        <begin position="209"/>
        <end position="225"/>
    </location>
</feature>
<accession>A0A345XR89</accession>